<accession>A0A4Y9KXC7</accession>
<keyword evidence="2" id="KW-1185">Reference proteome</keyword>
<name>A0A4Y9KXC7_9BRAD</name>
<dbReference type="EMBL" id="SPQU01000020">
    <property type="protein sequence ID" value="TFV34564.1"/>
    <property type="molecule type" value="Genomic_DNA"/>
</dbReference>
<evidence type="ECO:0000313" key="2">
    <source>
        <dbReference type="Proteomes" id="UP000298225"/>
    </source>
</evidence>
<dbReference type="RefSeq" id="WP_135171253.1">
    <property type="nucleotide sequence ID" value="NZ_SPQU01000020.1"/>
</dbReference>
<comment type="caution">
    <text evidence="1">The sequence shown here is derived from an EMBL/GenBank/DDBJ whole genome shotgun (WGS) entry which is preliminary data.</text>
</comment>
<evidence type="ECO:0000313" key="1">
    <source>
        <dbReference type="EMBL" id="TFV34564.1"/>
    </source>
</evidence>
<dbReference type="Proteomes" id="UP000298225">
    <property type="component" value="Unassembled WGS sequence"/>
</dbReference>
<dbReference type="InterPro" id="IPR006944">
    <property type="entry name" value="Phage/GTA_portal"/>
</dbReference>
<dbReference type="InterPro" id="IPR006427">
    <property type="entry name" value="Portal_HK97"/>
</dbReference>
<reference evidence="1 2" key="1">
    <citation type="submission" date="2019-03" db="EMBL/GenBank/DDBJ databases">
        <title>Bradyrhizobium strains diversity isolated from Chamaecrista fasciculata.</title>
        <authorList>
            <person name="Urquiaga M.C.O."/>
            <person name="Hungria M."/>
            <person name="Delamuta J.R.M."/>
        </authorList>
    </citation>
    <scope>NUCLEOTIDE SEQUENCE [LARGE SCALE GENOMIC DNA]</scope>
    <source>
        <strain evidence="1 2">CNPSo 3424</strain>
    </source>
</reference>
<dbReference type="AlphaFoldDB" id="A0A4Y9KXC7"/>
<protein>
    <submittedName>
        <fullName evidence="1">Phage portal protein</fullName>
    </submittedName>
</protein>
<dbReference type="NCBIfam" id="TIGR01537">
    <property type="entry name" value="portal_HK97"/>
    <property type="match status" value="1"/>
</dbReference>
<sequence>MSWISDVLGTSTPAIRVPDDFEPPKNAQMVPLTEIVRGSQAWGDLFGPNFGGGLPALTEYSAATVTAIYACWSLISGAIQTLPVNMMNVDIPTGERSRIFDDPLLWVLNEEMSVRWPAPIGWEFLTKSILAEGDAFAVIRRDRMFKPVGLEPVHPLRVMNGIVPETGRMVYRIAPEYLANGQVIGQTRDFDQDDIIHIPGFGFDGLRGMTPLRYSLRNAGGVAIAAQEYAARFFTNGARPDYALSTDQQLGEPKIKELQGLIDERHRSTENAHRPMLLHSGLKLTSLQLSASDMQLLGQRQFQIEEIARAYGVPPFMIGHNEKTTSWGSGVEAMSIGFVRYTLRPYLNKIERELDRKLFRTRSRVTVFDTSDLEQADTKTLYESLRSAVGRAGEPRIMTPDEARARIRLPKKGGEADKLGVNVGLVPAAKDQGSTEPKDAAA</sequence>
<proteinExistence type="predicted"/>
<dbReference type="Pfam" id="PF04860">
    <property type="entry name" value="Phage_portal"/>
    <property type="match status" value="1"/>
</dbReference>
<gene>
    <name evidence="1" type="ORF">E4K66_30830</name>
</gene>
<dbReference type="OrthoDB" id="7592047at2"/>
<organism evidence="1 2">
    <name type="scientific">Bradyrhizobium frederickii</name>
    <dbReference type="NCBI Taxonomy" id="2560054"/>
    <lineage>
        <taxon>Bacteria</taxon>
        <taxon>Pseudomonadati</taxon>
        <taxon>Pseudomonadota</taxon>
        <taxon>Alphaproteobacteria</taxon>
        <taxon>Hyphomicrobiales</taxon>
        <taxon>Nitrobacteraceae</taxon>
        <taxon>Bradyrhizobium</taxon>
    </lineage>
</organism>